<keyword evidence="2" id="KW-0736">Signalosome</keyword>
<comment type="similarity">
    <text evidence="1">Belongs to the CSN7/EIF3M family. CSN7 subfamily.</text>
</comment>
<feature type="region of interest" description="Disordered" evidence="4">
    <location>
        <begin position="244"/>
        <end position="277"/>
    </location>
</feature>
<keyword evidence="3" id="KW-0175">Coiled coil</keyword>
<dbReference type="SMART" id="SM00088">
    <property type="entry name" value="PINT"/>
    <property type="match status" value="1"/>
</dbReference>
<protein>
    <recommendedName>
        <fullName evidence="5">PCI domain-containing protein</fullName>
    </recommendedName>
</protein>
<keyword evidence="7" id="KW-1185">Reference proteome</keyword>
<dbReference type="Pfam" id="PF22061">
    <property type="entry name" value="CSN7_HB_subdom"/>
    <property type="match status" value="1"/>
</dbReference>
<feature type="compositionally biased region" description="Basic and acidic residues" evidence="4">
    <location>
        <begin position="256"/>
        <end position="277"/>
    </location>
</feature>
<evidence type="ECO:0000256" key="2">
    <source>
        <dbReference type="ARBA" id="ARBA00022790"/>
    </source>
</evidence>
<evidence type="ECO:0000313" key="7">
    <source>
        <dbReference type="Proteomes" id="UP000355283"/>
    </source>
</evidence>
<dbReference type="Proteomes" id="UP000355283">
    <property type="component" value="Unassembled WGS sequence"/>
</dbReference>
<dbReference type="InterPro" id="IPR000717">
    <property type="entry name" value="PCI_dom"/>
</dbReference>
<dbReference type="PROSITE" id="PS50250">
    <property type="entry name" value="PCI"/>
    <property type="match status" value="1"/>
</dbReference>
<feature type="domain" description="PCI" evidence="5">
    <location>
        <begin position="1"/>
        <end position="158"/>
    </location>
</feature>
<name>A0A4D9D7R0_9STRA</name>
<dbReference type="OrthoDB" id="10265275at2759"/>
<dbReference type="Pfam" id="PF01399">
    <property type="entry name" value="PCI"/>
    <property type="match status" value="1"/>
</dbReference>
<sequence>MNSDAGAGALEQFTILAKSAKGNACVALIQQVLSTRKIVVFGELLAMPNLEALRGSEHEPYLRLLEIFAYGTYADYQRQRGTLPPLTPPQLRKLQQLTLVTLAQKHESIPYAVLFRELDIDGDVRELEDLIIESIYMGVLTGRLDQRGGLFRIKGAIGRDVRLEDIDGMMDKLQKWVANAETLLTSLEQRMSEIHDKRCELDQQRQDYKEKLQHAKAHPVRGVRGGGGGAGGFGGLDDDDMESFLTAGASGGRRKLASEGRYKRKGVREPMSRMRNK</sequence>
<dbReference type="EMBL" id="SDOX01000005">
    <property type="protein sequence ID" value="TFJ87622.1"/>
    <property type="molecule type" value="Genomic_DNA"/>
</dbReference>
<evidence type="ECO:0000313" key="6">
    <source>
        <dbReference type="EMBL" id="TFJ87622.1"/>
    </source>
</evidence>
<dbReference type="GO" id="GO:0008180">
    <property type="term" value="C:COP9 signalosome"/>
    <property type="evidence" value="ECO:0007669"/>
    <property type="project" value="UniProtKB-KW"/>
</dbReference>
<organism evidence="6 7">
    <name type="scientific">Nannochloropsis salina CCMP1776</name>
    <dbReference type="NCBI Taxonomy" id="1027361"/>
    <lineage>
        <taxon>Eukaryota</taxon>
        <taxon>Sar</taxon>
        <taxon>Stramenopiles</taxon>
        <taxon>Ochrophyta</taxon>
        <taxon>Eustigmatophyceae</taxon>
        <taxon>Eustigmatales</taxon>
        <taxon>Monodopsidaceae</taxon>
        <taxon>Microchloropsis</taxon>
        <taxon>Microchloropsis salina</taxon>
    </lineage>
</organism>
<proteinExistence type="inferred from homology"/>
<evidence type="ECO:0000256" key="4">
    <source>
        <dbReference type="SAM" id="MobiDB-lite"/>
    </source>
</evidence>
<dbReference type="PANTHER" id="PTHR15350">
    <property type="entry name" value="COP9 SIGNALOSOME COMPLEX SUBUNIT 7/DENDRITIC CELL PROTEIN GA17"/>
    <property type="match status" value="1"/>
</dbReference>
<accession>A0A4D9D7R0</accession>
<gene>
    <name evidence="6" type="ORF">NSK_000973</name>
</gene>
<evidence type="ECO:0000256" key="1">
    <source>
        <dbReference type="ARBA" id="ARBA00008482"/>
    </source>
</evidence>
<comment type="caution">
    <text evidence="6">The sequence shown here is derived from an EMBL/GenBank/DDBJ whole genome shotgun (WGS) entry which is preliminary data.</text>
</comment>
<evidence type="ECO:0000259" key="5">
    <source>
        <dbReference type="PROSITE" id="PS50250"/>
    </source>
</evidence>
<reference evidence="6 7" key="1">
    <citation type="submission" date="2019-01" db="EMBL/GenBank/DDBJ databases">
        <title>Nuclear Genome Assembly of the Microalgal Biofuel strain Nannochloropsis salina CCMP1776.</title>
        <authorList>
            <person name="Hovde B."/>
        </authorList>
    </citation>
    <scope>NUCLEOTIDE SEQUENCE [LARGE SCALE GENOMIC DNA]</scope>
    <source>
        <strain evidence="6 7">CCMP1776</strain>
    </source>
</reference>
<evidence type="ECO:0000256" key="3">
    <source>
        <dbReference type="SAM" id="Coils"/>
    </source>
</evidence>
<dbReference type="AlphaFoldDB" id="A0A4D9D7R0"/>
<dbReference type="PANTHER" id="PTHR15350:SF5">
    <property type="entry name" value="COP9 SIGNALOSOME COMPLEX SUBUNIT 7"/>
    <property type="match status" value="1"/>
</dbReference>
<dbReference type="InterPro" id="IPR045237">
    <property type="entry name" value="COPS7/eIF3m"/>
</dbReference>
<feature type="coiled-coil region" evidence="3">
    <location>
        <begin position="170"/>
        <end position="197"/>
    </location>
</feature>